<gene>
    <name evidence="2" type="ORF">H9815_13745</name>
</gene>
<feature type="chain" id="PRO_5039415078" evidence="1">
    <location>
        <begin position="30"/>
        <end position="128"/>
    </location>
</feature>
<proteinExistence type="predicted"/>
<feature type="non-terminal residue" evidence="2">
    <location>
        <position position="128"/>
    </location>
</feature>
<comment type="caution">
    <text evidence="2">The sequence shown here is derived from an EMBL/GenBank/DDBJ whole genome shotgun (WGS) entry which is preliminary data.</text>
</comment>
<dbReference type="Proteomes" id="UP000824037">
    <property type="component" value="Unassembled WGS sequence"/>
</dbReference>
<reference evidence="2" key="1">
    <citation type="journal article" date="2021" name="PeerJ">
        <title>Extensive microbial diversity within the chicken gut microbiome revealed by metagenomics and culture.</title>
        <authorList>
            <person name="Gilroy R."/>
            <person name="Ravi A."/>
            <person name="Getino M."/>
            <person name="Pursley I."/>
            <person name="Horton D.L."/>
            <person name="Alikhan N.F."/>
            <person name="Baker D."/>
            <person name="Gharbi K."/>
            <person name="Hall N."/>
            <person name="Watson M."/>
            <person name="Adriaenssens E.M."/>
            <person name="Foster-Nyarko E."/>
            <person name="Jarju S."/>
            <person name="Secka A."/>
            <person name="Antonio M."/>
            <person name="Oren A."/>
            <person name="Chaudhuri R.R."/>
            <person name="La Ragione R."/>
            <person name="Hildebrand F."/>
            <person name="Pallen M.J."/>
        </authorList>
    </citation>
    <scope>NUCLEOTIDE SEQUENCE</scope>
    <source>
        <strain evidence="2">ChiGjej4B4-7305</strain>
    </source>
</reference>
<protein>
    <submittedName>
        <fullName evidence="2">Uncharacterized protein</fullName>
    </submittedName>
</protein>
<reference evidence="2" key="2">
    <citation type="submission" date="2021-04" db="EMBL/GenBank/DDBJ databases">
        <authorList>
            <person name="Gilroy R."/>
        </authorList>
    </citation>
    <scope>NUCLEOTIDE SEQUENCE</scope>
    <source>
        <strain evidence="2">ChiGjej4B4-7305</strain>
    </source>
</reference>
<dbReference type="SUPFAM" id="SSF58104">
    <property type="entry name" value="Methyl-accepting chemotaxis protein (MCP) signaling domain"/>
    <property type="match status" value="1"/>
</dbReference>
<sequence length="128" mass="12891">MARSLRWGLRGAMGLAGAALLGGAFTAAASADDSLVGDLLGGAEDVLEETTAVVESVAGADADEAAPSTVQVEQSSEQPDSVVTEVVDSVVETTEVVAEVADPVEETTEAVTEVADPVEETTEAVTEV</sequence>
<dbReference type="EMBL" id="DXBY01000237">
    <property type="protein sequence ID" value="HIZ36832.1"/>
    <property type="molecule type" value="Genomic_DNA"/>
</dbReference>
<dbReference type="AlphaFoldDB" id="A0A9D2J5G3"/>
<feature type="signal peptide" evidence="1">
    <location>
        <begin position="1"/>
        <end position="29"/>
    </location>
</feature>
<evidence type="ECO:0000313" key="2">
    <source>
        <dbReference type="EMBL" id="HIZ36832.1"/>
    </source>
</evidence>
<keyword evidence="1" id="KW-0732">Signal</keyword>
<organism evidence="2 3">
    <name type="scientific">Candidatus Ruania gallistercoris</name>
    <dbReference type="NCBI Taxonomy" id="2838746"/>
    <lineage>
        <taxon>Bacteria</taxon>
        <taxon>Bacillati</taxon>
        <taxon>Actinomycetota</taxon>
        <taxon>Actinomycetes</taxon>
        <taxon>Micrococcales</taxon>
        <taxon>Ruaniaceae</taxon>
        <taxon>Ruania</taxon>
    </lineage>
</organism>
<name>A0A9D2J5G3_9MICO</name>
<evidence type="ECO:0000313" key="3">
    <source>
        <dbReference type="Proteomes" id="UP000824037"/>
    </source>
</evidence>
<accession>A0A9D2J5G3</accession>
<evidence type="ECO:0000256" key="1">
    <source>
        <dbReference type="SAM" id="SignalP"/>
    </source>
</evidence>